<reference evidence="2" key="1">
    <citation type="submission" date="2022-10" db="EMBL/GenBank/DDBJ databases">
        <title>The complete genomes of actinobacterial strains from the NBC collection.</title>
        <authorList>
            <person name="Joergensen T.S."/>
            <person name="Alvarez Arevalo M."/>
            <person name="Sterndorff E.B."/>
            <person name="Faurdal D."/>
            <person name="Vuksanovic O."/>
            <person name="Mourched A.-S."/>
            <person name="Charusanti P."/>
            <person name="Shaw S."/>
            <person name="Blin K."/>
            <person name="Weber T."/>
        </authorList>
    </citation>
    <scope>NUCLEOTIDE SEQUENCE [LARGE SCALE GENOMIC DNA]</scope>
    <source>
        <strain evidence="2">NBC 01686</strain>
        <plasmid evidence="2">unnamed1</plasmid>
    </source>
</reference>
<sequence>MSAPAPGRPRTAGTIALFAAAALLAVLGVALLVTPAARPPSANAIPAPSGTNRPTTAAEGQPARPQPSPTEPTAASPTPNTASTGTLPSDVVEVARKFTTAWASHDARRDTAFSDAGRRAAAYASGDLATDLREASIRPAHQWQEWKATGTRVTASVTGVELPDGAPAPSNGLAYARVFYDLVVAPEHGTAQRSTEQIALELRQGSSGWRVTALPNA</sequence>
<name>A0ABZ1YG00_9ACTN</name>
<accession>A0ABZ1YG00</accession>
<evidence type="ECO:0008006" key="3">
    <source>
        <dbReference type="Google" id="ProtNLM"/>
    </source>
</evidence>
<feature type="region of interest" description="Disordered" evidence="1">
    <location>
        <begin position="42"/>
        <end position="88"/>
    </location>
</feature>
<evidence type="ECO:0000313" key="2">
    <source>
        <dbReference type="EMBL" id="WUU58344.1"/>
    </source>
</evidence>
<proteinExistence type="predicted"/>
<dbReference type="RefSeq" id="WP_266478046.1">
    <property type="nucleotide sequence ID" value="NZ_CP109208.1"/>
</dbReference>
<geneLocation type="plasmid" evidence="2">
    <name>unnamed1</name>
</geneLocation>
<feature type="compositionally biased region" description="Low complexity" evidence="1">
    <location>
        <begin position="71"/>
        <end position="86"/>
    </location>
</feature>
<evidence type="ECO:0000256" key="1">
    <source>
        <dbReference type="SAM" id="MobiDB-lite"/>
    </source>
</evidence>
<gene>
    <name evidence="2" type="ORF">OIE82_34780</name>
</gene>
<keyword evidence="2" id="KW-0614">Plasmid</keyword>
<dbReference type="EMBL" id="CP109208">
    <property type="protein sequence ID" value="WUU58344.1"/>
    <property type="molecule type" value="Genomic_DNA"/>
</dbReference>
<organism evidence="2">
    <name type="scientific">Streptomyces althioticus</name>
    <dbReference type="NCBI Taxonomy" id="83380"/>
    <lineage>
        <taxon>Bacteria</taxon>
        <taxon>Bacillati</taxon>
        <taxon>Actinomycetota</taxon>
        <taxon>Actinomycetes</taxon>
        <taxon>Kitasatosporales</taxon>
        <taxon>Streptomycetaceae</taxon>
        <taxon>Streptomyces</taxon>
        <taxon>Streptomyces althioticus group</taxon>
    </lineage>
</organism>
<protein>
    <recommendedName>
        <fullName evidence="3">Mce-associated membrane protein</fullName>
    </recommendedName>
</protein>